<dbReference type="NCBIfam" id="TIGR01167">
    <property type="entry name" value="LPXTG_anchor"/>
    <property type="match status" value="1"/>
</dbReference>
<evidence type="ECO:0000256" key="3">
    <source>
        <dbReference type="ARBA" id="ARBA00022525"/>
    </source>
</evidence>
<dbReference type="InterPro" id="IPR019931">
    <property type="entry name" value="LPXTG_anchor"/>
</dbReference>
<dbReference type="SUPFAM" id="SSF49478">
    <property type="entry name" value="Cna protein B-type domain"/>
    <property type="match status" value="1"/>
</dbReference>
<organism evidence="9 10">
    <name type="scientific">Enterococcus thailandicus</name>
    <dbReference type="NCBI Taxonomy" id="417368"/>
    <lineage>
        <taxon>Bacteria</taxon>
        <taxon>Bacillati</taxon>
        <taxon>Bacillota</taxon>
        <taxon>Bacilli</taxon>
        <taxon>Lactobacillales</taxon>
        <taxon>Enterococcaceae</taxon>
        <taxon>Enterococcus</taxon>
    </lineage>
</organism>
<evidence type="ECO:0000259" key="8">
    <source>
        <dbReference type="PROSITE" id="PS50847"/>
    </source>
</evidence>
<gene>
    <name evidence="9" type="ORF">ETH01_14880</name>
</gene>
<evidence type="ECO:0000313" key="9">
    <source>
        <dbReference type="EMBL" id="GEK37201.1"/>
    </source>
</evidence>
<dbReference type="PROSITE" id="PS50847">
    <property type="entry name" value="GRAM_POS_ANCHORING"/>
    <property type="match status" value="1"/>
</dbReference>
<dbReference type="Proteomes" id="UP000321361">
    <property type="component" value="Unassembled WGS sequence"/>
</dbReference>
<evidence type="ECO:0000256" key="2">
    <source>
        <dbReference type="ARBA" id="ARBA00022512"/>
    </source>
</evidence>
<dbReference type="Gene3D" id="2.60.40.10">
    <property type="entry name" value="Immunoglobulins"/>
    <property type="match status" value="3"/>
</dbReference>
<keyword evidence="7" id="KW-0812">Transmembrane</keyword>
<feature type="domain" description="Gram-positive cocci surface proteins LPxTG" evidence="8">
    <location>
        <begin position="339"/>
        <end position="377"/>
    </location>
</feature>
<accession>A0A510WF59</accession>
<dbReference type="PANTHER" id="PTHR36108:SF13">
    <property type="entry name" value="COLOSSIN-B-RELATED"/>
    <property type="match status" value="1"/>
</dbReference>
<name>A0A510WF59_ENTTH</name>
<evidence type="ECO:0000313" key="10">
    <source>
        <dbReference type="Proteomes" id="UP000321361"/>
    </source>
</evidence>
<protein>
    <recommendedName>
        <fullName evidence="8">Gram-positive cocci surface proteins LPxTG domain-containing protein</fullName>
    </recommendedName>
</protein>
<dbReference type="EMBL" id="BJUG01000007">
    <property type="protein sequence ID" value="GEK37201.1"/>
    <property type="molecule type" value="Genomic_DNA"/>
</dbReference>
<comment type="caution">
    <text evidence="9">The sequence shown here is derived from an EMBL/GenBank/DDBJ whole genome shotgun (WGS) entry which is preliminary data.</text>
</comment>
<keyword evidence="4" id="KW-0732">Signal</keyword>
<evidence type="ECO:0000256" key="4">
    <source>
        <dbReference type="ARBA" id="ARBA00022729"/>
    </source>
</evidence>
<dbReference type="Pfam" id="PF00746">
    <property type="entry name" value="Gram_pos_anchor"/>
    <property type="match status" value="1"/>
</dbReference>
<feature type="transmembrane region" description="Helical" evidence="7">
    <location>
        <begin position="345"/>
        <end position="367"/>
    </location>
</feature>
<keyword evidence="5" id="KW-0572">Peptidoglycan-anchor</keyword>
<reference evidence="9 10" key="1">
    <citation type="submission" date="2019-07" db="EMBL/GenBank/DDBJ databases">
        <title>Whole genome shotgun sequence of Enterococcus thailandicus NBRC 101867.</title>
        <authorList>
            <person name="Hosoyama A."/>
            <person name="Uohara A."/>
            <person name="Ohji S."/>
            <person name="Ichikawa N."/>
        </authorList>
    </citation>
    <scope>NUCLEOTIDE SEQUENCE [LARGE SCALE GENOMIC DNA]</scope>
    <source>
        <strain evidence="9 10">NBRC 101867</strain>
    </source>
</reference>
<keyword evidence="3" id="KW-0964">Secreted</keyword>
<proteinExistence type="inferred from homology"/>
<comment type="similarity">
    <text evidence="1">Belongs to the serine-aspartate repeat-containing protein (SDr) family.</text>
</comment>
<evidence type="ECO:0000256" key="7">
    <source>
        <dbReference type="SAM" id="Phobius"/>
    </source>
</evidence>
<feature type="region of interest" description="Disordered" evidence="6">
    <location>
        <begin position="197"/>
        <end position="221"/>
    </location>
</feature>
<evidence type="ECO:0000256" key="1">
    <source>
        <dbReference type="ARBA" id="ARBA00007257"/>
    </source>
</evidence>
<dbReference type="AlphaFoldDB" id="A0A510WF59"/>
<dbReference type="RefSeq" id="WP_249024363.1">
    <property type="nucleotide sequence ID" value="NZ_BJUG01000007.1"/>
</dbReference>
<dbReference type="InterPro" id="IPR041033">
    <property type="entry name" value="SpaA_PFL_dom_1"/>
</dbReference>
<sequence>MTDKTVLPADSLLGFGTVKDGELTFPTQQLMEGNYYVKELDAGENHDIDTSHHEFEFTAADHESEKVIDIYAAKESSEDKSVPLLNKLHFNQFSLKKVNEEATLKERSGYDFAFTGNGKGTIFTLENEEKEVIQTVTVDEQSLATFTNIPVGTFYLKEKQSASEQYVLSPETYQIVSTLKGIQAYDSKGTLLSEILNEEKKEENPNKPLTNETTPVEEPQTDQEPLLLLEIKNHLVKGIAELTKTDVSNGKELPDTGVRILDKDKKIIIEGKTDHQGRFSFENLPRGVYYFQEYKAPTGYQIDETPIKFEIQEDGEVVKCNMTNEMIPSKKETSVTGSLPQTGEVVSFAGIILGSLLLAGVAGYYLYNKKKKHHNDN</sequence>
<keyword evidence="7" id="KW-1133">Transmembrane helix</keyword>
<evidence type="ECO:0000256" key="6">
    <source>
        <dbReference type="SAM" id="MobiDB-lite"/>
    </source>
</evidence>
<dbReference type="Pfam" id="PF17802">
    <property type="entry name" value="SpaA"/>
    <property type="match status" value="2"/>
</dbReference>
<evidence type="ECO:0000256" key="5">
    <source>
        <dbReference type="ARBA" id="ARBA00023088"/>
    </source>
</evidence>
<dbReference type="PANTHER" id="PTHR36108">
    <property type="entry name" value="COLOSSIN-B-RELATED"/>
    <property type="match status" value="1"/>
</dbReference>
<dbReference type="InterPro" id="IPR013783">
    <property type="entry name" value="Ig-like_fold"/>
</dbReference>
<keyword evidence="2" id="KW-0134">Cell wall</keyword>
<keyword evidence="7" id="KW-0472">Membrane</keyword>